<comment type="caution">
    <text evidence="2">The sequence shown here is derived from an EMBL/GenBank/DDBJ whole genome shotgun (WGS) entry which is preliminary data.</text>
</comment>
<feature type="compositionally biased region" description="Polar residues" evidence="1">
    <location>
        <begin position="46"/>
        <end position="63"/>
    </location>
</feature>
<accession>A0ABV5BJY2</accession>
<proteinExistence type="predicted"/>
<keyword evidence="3" id="KW-1185">Reference proteome</keyword>
<evidence type="ECO:0000313" key="3">
    <source>
        <dbReference type="Proteomes" id="UP001580391"/>
    </source>
</evidence>
<organism evidence="2 3">
    <name type="scientific">Leptospira wolffii</name>
    <dbReference type="NCBI Taxonomy" id="409998"/>
    <lineage>
        <taxon>Bacteria</taxon>
        <taxon>Pseudomonadati</taxon>
        <taxon>Spirochaetota</taxon>
        <taxon>Spirochaetia</taxon>
        <taxon>Leptospirales</taxon>
        <taxon>Leptospiraceae</taxon>
        <taxon>Leptospira</taxon>
    </lineage>
</organism>
<gene>
    <name evidence="2" type="ORF">ACE5IX_03790</name>
</gene>
<feature type="region of interest" description="Disordered" evidence="1">
    <location>
        <begin position="42"/>
        <end position="63"/>
    </location>
</feature>
<dbReference type="Proteomes" id="UP001580391">
    <property type="component" value="Unassembled WGS sequence"/>
</dbReference>
<sequence length="109" mass="11152">MQFGPFTVVITPSTGSPGITVSIAASGITIWTSTTPLTPMADTQPFAINSGSNTSSGTFQAQFSPDGSAGNLFSIESGGAPWVWNWNGQSGKYVGFISSWSTAAVAGIK</sequence>
<evidence type="ECO:0000313" key="2">
    <source>
        <dbReference type="EMBL" id="MFB5735613.1"/>
    </source>
</evidence>
<dbReference type="EMBL" id="JBHILJ010000001">
    <property type="protein sequence ID" value="MFB5735613.1"/>
    <property type="molecule type" value="Genomic_DNA"/>
</dbReference>
<dbReference type="RefSeq" id="WP_135700795.1">
    <property type="nucleotide sequence ID" value="NZ_JBHILI010000001.1"/>
</dbReference>
<reference evidence="2 3" key="1">
    <citation type="submission" date="2024-09" db="EMBL/GenBank/DDBJ databases">
        <title>Taxonomic and Genotyping Characterization of Leptospira Strains isolated from Multiple Sources in Colombia highlights the importance of intermediate species.</title>
        <authorList>
            <person name="Torres Higuera L."/>
            <person name="Rojas Tapias D."/>
            <person name="Jimenez Velasquez S."/>
            <person name="Renjifo Ibanez C."/>
        </authorList>
    </citation>
    <scope>NUCLEOTIDE SEQUENCE [LARGE SCALE GENOMIC DNA]</scope>
    <source>
        <strain evidence="2 3">Lep080</strain>
    </source>
</reference>
<name>A0ABV5BJY2_9LEPT</name>
<evidence type="ECO:0000256" key="1">
    <source>
        <dbReference type="SAM" id="MobiDB-lite"/>
    </source>
</evidence>
<protein>
    <submittedName>
        <fullName evidence="2">Uncharacterized protein</fullName>
    </submittedName>
</protein>